<dbReference type="OrthoDB" id="246701at2"/>
<keyword evidence="4 9" id="KW-0274">FAD</keyword>
<comment type="caution">
    <text evidence="11">The sequence shown here is derived from an EMBL/GenBank/DDBJ whole genome shotgun (WGS) entry which is preliminary data.</text>
</comment>
<feature type="binding site" evidence="9">
    <location>
        <begin position="38"/>
        <end position="39"/>
    </location>
    <ligand>
        <name>FAD</name>
        <dbReference type="ChEBI" id="CHEBI:57692"/>
    </ligand>
</feature>
<feature type="binding site" evidence="9">
    <location>
        <position position="213"/>
    </location>
    <ligand>
        <name>D-dopa</name>
        <dbReference type="ChEBI" id="CHEBI:149689"/>
    </ligand>
</feature>
<evidence type="ECO:0000256" key="6">
    <source>
        <dbReference type="ARBA" id="ARBA00039101"/>
    </source>
</evidence>
<feature type="binding site" evidence="9">
    <location>
        <position position="294"/>
    </location>
    <ligand>
        <name>D-dopa</name>
        <dbReference type="ChEBI" id="CHEBI:149689"/>
    </ligand>
</feature>
<evidence type="ECO:0000256" key="8">
    <source>
        <dbReference type="ARBA" id="ARBA00049547"/>
    </source>
</evidence>
<name>A0A372FRX3_9ACTN</name>
<evidence type="ECO:0000259" key="10">
    <source>
        <dbReference type="Pfam" id="PF01266"/>
    </source>
</evidence>
<keyword evidence="3" id="KW-0285">Flavoprotein</keyword>
<dbReference type="InterPro" id="IPR023209">
    <property type="entry name" value="DAO"/>
</dbReference>
<dbReference type="RefSeq" id="WP_117230841.1">
    <property type="nucleotide sequence ID" value="NZ_CP061725.1"/>
</dbReference>
<feature type="binding site" evidence="9">
    <location>
        <position position="152"/>
    </location>
    <ligand>
        <name>FAD</name>
        <dbReference type="ChEBI" id="CHEBI:57692"/>
    </ligand>
</feature>
<evidence type="ECO:0000256" key="5">
    <source>
        <dbReference type="ARBA" id="ARBA00023002"/>
    </source>
</evidence>
<gene>
    <name evidence="11" type="ORF">D0Q02_27235</name>
</gene>
<sequence length="315" mass="33775">MRVRVVGAGVVGLTCALRLAQAGHRVDVIAAGTGEQTTSSVAAALWYPYRAHPRTRVTGWSATTYRVLCGLADDPATGVRLRLGRELFRRPTAEPWWRTAVPTLDRVRGDRLPPGYVDGYELTVPVVDMARHLPWLRDRSVRAGVEIRPGRVTALSDAFTDGVHAVVNCTGLAARELTGDSSLTPVRGQVVVVTQVGLDEWLLDQTDPGRLRYVVPRTDTVLLGGTAEEGDEDRHARPETAEEIVARCTALVPALGAARVLAHRVGLRPARPSVRLETERTAHGPVVHCYGHGGAGVTLSYGCAAEVAELVAALG</sequence>
<dbReference type="SUPFAM" id="SSF54373">
    <property type="entry name" value="FAD-linked reductases, C-terminal domain"/>
    <property type="match status" value="1"/>
</dbReference>
<comment type="cofactor">
    <cofactor evidence="1 9">
        <name>FAD</name>
        <dbReference type="ChEBI" id="CHEBI:57692"/>
    </cofactor>
</comment>
<evidence type="ECO:0000256" key="4">
    <source>
        <dbReference type="ARBA" id="ARBA00022827"/>
    </source>
</evidence>
<evidence type="ECO:0000313" key="12">
    <source>
        <dbReference type="Proteomes" id="UP000262621"/>
    </source>
</evidence>
<evidence type="ECO:0000256" key="2">
    <source>
        <dbReference type="ARBA" id="ARBA00006730"/>
    </source>
</evidence>
<dbReference type="GO" id="GO:0019478">
    <property type="term" value="P:D-amino acid catabolic process"/>
    <property type="evidence" value="ECO:0007669"/>
    <property type="project" value="TreeGrafter"/>
</dbReference>
<feature type="binding site" evidence="9">
    <location>
        <begin position="293"/>
        <end position="298"/>
    </location>
    <ligand>
        <name>FAD</name>
        <dbReference type="ChEBI" id="CHEBI:57692"/>
    </ligand>
</feature>
<dbReference type="PIRSF" id="PIRSF000189">
    <property type="entry name" value="D-aa_oxidase"/>
    <property type="match status" value="1"/>
</dbReference>
<dbReference type="EMBL" id="QVFU01000055">
    <property type="protein sequence ID" value="RFS43527.1"/>
    <property type="molecule type" value="Genomic_DNA"/>
</dbReference>
<dbReference type="Proteomes" id="UP000262621">
    <property type="component" value="Unassembled WGS sequence"/>
</dbReference>
<dbReference type="Gene3D" id="3.30.9.10">
    <property type="entry name" value="D-Amino Acid Oxidase, subunit A, domain 2"/>
    <property type="match status" value="1"/>
</dbReference>
<reference evidence="11 12" key="1">
    <citation type="submission" date="2018-08" db="EMBL/GenBank/DDBJ databases">
        <title>Verrucosispora craniellae sp. nov., isolated from a marine sponge in the South China Sea.</title>
        <authorList>
            <person name="Li L."/>
            <person name="Lin H.W."/>
        </authorList>
    </citation>
    <scope>NUCLEOTIDE SEQUENCE [LARGE SCALE GENOMIC DNA]</scope>
    <source>
        <strain evidence="11 12">LHW63014</strain>
    </source>
</reference>
<evidence type="ECO:0000256" key="3">
    <source>
        <dbReference type="ARBA" id="ARBA00022630"/>
    </source>
</evidence>
<feature type="binding site" evidence="9">
    <location>
        <begin position="43"/>
        <end position="45"/>
    </location>
    <ligand>
        <name>FAD</name>
        <dbReference type="ChEBI" id="CHEBI:57692"/>
    </ligand>
</feature>
<dbReference type="Gene3D" id="3.40.50.720">
    <property type="entry name" value="NAD(P)-binding Rossmann-like Domain"/>
    <property type="match status" value="1"/>
</dbReference>
<proteinExistence type="inferred from homology"/>
<evidence type="ECO:0000256" key="9">
    <source>
        <dbReference type="PIRSR" id="PIRSR000189-1"/>
    </source>
</evidence>
<comment type="catalytic activity">
    <reaction evidence="8">
        <text>a D-alpha-amino acid + O2 + H2O = a 2-oxocarboxylate + H2O2 + NH4(+)</text>
        <dbReference type="Rhea" id="RHEA:21816"/>
        <dbReference type="ChEBI" id="CHEBI:15377"/>
        <dbReference type="ChEBI" id="CHEBI:15379"/>
        <dbReference type="ChEBI" id="CHEBI:16240"/>
        <dbReference type="ChEBI" id="CHEBI:28938"/>
        <dbReference type="ChEBI" id="CHEBI:35179"/>
        <dbReference type="ChEBI" id="CHEBI:59871"/>
        <dbReference type="EC" id="1.4.3.3"/>
    </reaction>
    <physiologicalReaction direction="left-to-right" evidence="8">
        <dbReference type="Rhea" id="RHEA:21817"/>
    </physiologicalReaction>
</comment>
<comment type="similarity">
    <text evidence="2">Belongs to the DAMOX/DASOX family.</text>
</comment>
<keyword evidence="5" id="KW-0560">Oxidoreductase</keyword>
<evidence type="ECO:0000256" key="7">
    <source>
        <dbReference type="ARBA" id="ARBA00039751"/>
    </source>
</evidence>
<dbReference type="AlphaFoldDB" id="A0A372FRX3"/>
<dbReference type="Pfam" id="PF01266">
    <property type="entry name" value="DAO"/>
    <property type="match status" value="1"/>
</dbReference>
<dbReference type="InterPro" id="IPR006076">
    <property type="entry name" value="FAD-dep_OxRdtase"/>
</dbReference>
<accession>A0A372FRX3</accession>
<dbReference type="GO" id="GO:0005737">
    <property type="term" value="C:cytoplasm"/>
    <property type="evidence" value="ECO:0007669"/>
    <property type="project" value="TreeGrafter"/>
</dbReference>
<feature type="binding site" evidence="9">
    <location>
        <position position="170"/>
    </location>
    <ligand>
        <name>FAD</name>
        <dbReference type="ChEBI" id="CHEBI:57692"/>
    </ligand>
</feature>
<evidence type="ECO:0000313" key="11">
    <source>
        <dbReference type="EMBL" id="RFS43527.1"/>
    </source>
</evidence>
<dbReference type="PANTHER" id="PTHR11530">
    <property type="entry name" value="D-AMINO ACID OXIDASE"/>
    <property type="match status" value="1"/>
</dbReference>
<organism evidence="11 12">
    <name type="scientific">Micromonospora craniellae</name>
    <dbReference type="NCBI Taxonomy" id="2294034"/>
    <lineage>
        <taxon>Bacteria</taxon>
        <taxon>Bacillati</taxon>
        <taxon>Actinomycetota</taxon>
        <taxon>Actinomycetes</taxon>
        <taxon>Micromonosporales</taxon>
        <taxon>Micromonosporaceae</taxon>
        <taxon>Micromonospora</taxon>
    </lineage>
</organism>
<dbReference type="GO" id="GO:0071949">
    <property type="term" value="F:FAD binding"/>
    <property type="evidence" value="ECO:0007669"/>
    <property type="project" value="InterPro"/>
</dbReference>
<feature type="binding site" evidence="9">
    <location>
        <position position="268"/>
    </location>
    <ligand>
        <name>D-dopa</name>
        <dbReference type="ChEBI" id="CHEBI:149689"/>
    </ligand>
</feature>
<dbReference type="PANTHER" id="PTHR11530:SF11">
    <property type="entry name" value="D-ASPARTATE OXIDASE"/>
    <property type="match status" value="1"/>
</dbReference>
<protein>
    <recommendedName>
        <fullName evidence="7">D-amino-acid oxidase</fullName>
        <ecNumber evidence="6">1.4.3.3</ecNumber>
    </recommendedName>
</protein>
<dbReference type="EC" id="1.4.3.3" evidence="6"/>
<feature type="domain" description="FAD dependent oxidoreductase" evidence="10">
    <location>
        <begin position="3"/>
        <end position="310"/>
    </location>
</feature>
<keyword evidence="12" id="KW-1185">Reference proteome</keyword>
<dbReference type="SUPFAM" id="SSF51971">
    <property type="entry name" value="Nucleotide-binding domain"/>
    <property type="match status" value="1"/>
</dbReference>
<dbReference type="GO" id="GO:0003884">
    <property type="term" value="F:D-amino-acid oxidase activity"/>
    <property type="evidence" value="ECO:0007669"/>
    <property type="project" value="UniProtKB-EC"/>
</dbReference>
<evidence type="ECO:0000256" key="1">
    <source>
        <dbReference type="ARBA" id="ARBA00001974"/>
    </source>
</evidence>